<comment type="caution">
    <text evidence="2">The sequence shown here is derived from an EMBL/GenBank/DDBJ whole genome shotgun (WGS) entry which is preliminary data.</text>
</comment>
<dbReference type="SUPFAM" id="SSF56672">
    <property type="entry name" value="DNA/RNA polymerases"/>
    <property type="match status" value="1"/>
</dbReference>
<dbReference type="CDD" id="cd01650">
    <property type="entry name" value="RT_nLTR_like"/>
    <property type="match status" value="1"/>
</dbReference>
<accession>A0AA88Y762</accession>
<evidence type="ECO:0000259" key="1">
    <source>
        <dbReference type="Pfam" id="PF00078"/>
    </source>
</evidence>
<reference evidence="2" key="1">
    <citation type="submission" date="2019-08" db="EMBL/GenBank/DDBJ databases">
        <title>The improved chromosome-level genome for the pearl oyster Pinctada fucata martensii using PacBio sequencing and Hi-C.</title>
        <authorList>
            <person name="Zheng Z."/>
        </authorList>
    </citation>
    <scope>NUCLEOTIDE SEQUENCE</scope>
    <source>
        <strain evidence="2">ZZ-2019</strain>
        <tissue evidence="2">Adductor muscle</tissue>
    </source>
</reference>
<dbReference type="Proteomes" id="UP001186944">
    <property type="component" value="Unassembled WGS sequence"/>
</dbReference>
<dbReference type="PANTHER" id="PTHR47510:SF3">
    <property type="entry name" value="ENDO_EXONUCLEASE_PHOSPHATASE DOMAIN-CONTAINING PROTEIN"/>
    <property type="match status" value="1"/>
</dbReference>
<organism evidence="2 3">
    <name type="scientific">Pinctada imbricata</name>
    <name type="common">Atlantic pearl-oyster</name>
    <name type="synonym">Pinctada martensii</name>
    <dbReference type="NCBI Taxonomy" id="66713"/>
    <lineage>
        <taxon>Eukaryota</taxon>
        <taxon>Metazoa</taxon>
        <taxon>Spiralia</taxon>
        <taxon>Lophotrochozoa</taxon>
        <taxon>Mollusca</taxon>
        <taxon>Bivalvia</taxon>
        <taxon>Autobranchia</taxon>
        <taxon>Pteriomorphia</taxon>
        <taxon>Pterioida</taxon>
        <taxon>Pterioidea</taxon>
        <taxon>Pteriidae</taxon>
        <taxon>Pinctada</taxon>
    </lineage>
</organism>
<dbReference type="Pfam" id="PF00078">
    <property type="entry name" value="RVT_1"/>
    <property type="match status" value="1"/>
</dbReference>
<gene>
    <name evidence="2" type="ORF">FSP39_008908</name>
</gene>
<evidence type="ECO:0000313" key="2">
    <source>
        <dbReference type="EMBL" id="KAK3099743.1"/>
    </source>
</evidence>
<dbReference type="EMBL" id="VSWD01000006">
    <property type="protein sequence ID" value="KAK3099743.1"/>
    <property type="molecule type" value="Genomic_DNA"/>
</dbReference>
<keyword evidence="3" id="KW-1185">Reference proteome</keyword>
<feature type="domain" description="Reverse transcriptase" evidence="1">
    <location>
        <begin position="295"/>
        <end position="409"/>
    </location>
</feature>
<name>A0AA88Y762_PINIB</name>
<protein>
    <recommendedName>
        <fullName evidence="1">Reverse transcriptase domain-containing protein</fullName>
    </recommendedName>
</protein>
<proteinExistence type="predicted"/>
<sequence length="421" mass="49072">MSDHYPVCITRCTKNLFKKKTHVTIEYRDYKNFDEAKFLQDLTDINFNELKNFTEPNLALDQFYKLFVSVLDKHAKIKSKRVKCKNTPKWITTEINDARHKRDFFHKKGEMDNFRKWRNKVTELIRNAKRDYYKESIEENTRTSDIWKHLKEFTSRKNETSINFMTHNGISSEDPNEIANMYNDFITNISKTLIDENQRETLETAHIVNFVRSKNSMNIKFSFNHISEEEVLDLLTKLNIKKSAGADNIGPKILKIAAPIIFKPISHIINLSIATCTFPDKMKEAKITPIYKGDKSTPGNYRPISILPTLSKIFEKHLASQIRNYLNDFDLLVKEQSGFREHHSCMSALTKMTENWLSEIDNGNLTGTVYLDFSKAFDLVNHDILLQKLQMYQFDDSSLNLLKSYLKKPLPGSQAGKICLE</sequence>
<evidence type="ECO:0000313" key="3">
    <source>
        <dbReference type="Proteomes" id="UP001186944"/>
    </source>
</evidence>
<dbReference type="InterPro" id="IPR000477">
    <property type="entry name" value="RT_dom"/>
</dbReference>
<dbReference type="InterPro" id="IPR043502">
    <property type="entry name" value="DNA/RNA_pol_sf"/>
</dbReference>
<dbReference type="AlphaFoldDB" id="A0AA88Y762"/>
<dbReference type="PANTHER" id="PTHR47510">
    <property type="entry name" value="REVERSE TRANSCRIPTASE DOMAIN-CONTAINING PROTEIN"/>
    <property type="match status" value="1"/>
</dbReference>